<feature type="transmembrane region" description="Helical" evidence="1">
    <location>
        <begin position="163"/>
        <end position="184"/>
    </location>
</feature>
<evidence type="ECO:0000256" key="1">
    <source>
        <dbReference type="SAM" id="Phobius"/>
    </source>
</evidence>
<gene>
    <name evidence="2" type="ORF">FJY75_01000</name>
</gene>
<feature type="transmembrane region" description="Helical" evidence="1">
    <location>
        <begin position="134"/>
        <end position="151"/>
    </location>
</feature>
<keyword evidence="1" id="KW-1133">Transmembrane helix</keyword>
<sequence>MGDALLTTIAAGLTLCVLSFLYRENPFYRFAEHLAVGVSAGYWVVILYNQSFTAKVVEPLRQGDALPLLPCLLGLLLFTRFSPRAGWISRIPMAYILGVGSGAAVPLMLQTLVVQQFHATMRPISFTADGLTNLLILIGVVCGIAYFFFSTRHSGAFGVATKVGIWILMIGFGATFGFTVMGRVSLLLGRVNFLIDWVRLIFGAGGA</sequence>
<dbReference type="Proteomes" id="UP000748308">
    <property type="component" value="Unassembled WGS sequence"/>
</dbReference>
<comment type="caution">
    <text evidence="2">The sequence shown here is derived from an EMBL/GenBank/DDBJ whole genome shotgun (WGS) entry which is preliminary data.</text>
</comment>
<dbReference type="AlphaFoldDB" id="A0A937X9M0"/>
<protein>
    <submittedName>
        <fullName evidence="2">Uncharacterized protein</fullName>
    </submittedName>
</protein>
<accession>A0A937X9M0</accession>
<dbReference type="EMBL" id="VGIY01000011">
    <property type="protein sequence ID" value="MBM3316406.1"/>
    <property type="molecule type" value="Genomic_DNA"/>
</dbReference>
<keyword evidence="1" id="KW-0472">Membrane</keyword>
<feature type="transmembrane region" description="Helical" evidence="1">
    <location>
        <begin position="94"/>
        <end position="114"/>
    </location>
</feature>
<feature type="transmembrane region" description="Helical" evidence="1">
    <location>
        <begin position="6"/>
        <end position="22"/>
    </location>
</feature>
<evidence type="ECO:0000313" key="2">
    <source>
        <dbReference type="EMBL" id="MBM3316406.1"/>
    </source>
</evidence>
<keyword evidence="1" id="KW-0812">Transmembrane</keyword>
<reference evidence="2" key="1">
    <citation type="submission" date="2019-03" db="EMBL/GenBank/DDBJ databases">
        <title>Lake Tanganyika Metagenome-Assembled Genomes (MAGs).</title>
        <authorList>
            <person name="Tran P."/>
        </authorList>
    </citation>
    <scope>NUCLEOTIDE SEQUENCE</scope>
    <source>
        <strain evidence="2">M_DeepCast_400m_m2_100</strain>
    </source>
</reference>
<evidence type="ECO:0000313" key="3">
    <source>
        <dbReference type="Proteomes" id="UP000748308"/>
    </source>
</evidence>
<proteinExistence type="predicted"/>
<name>A0A937X9M0_UNCEI</name>
<feature type="transmembrane region" description="Helical" evidence="1">
    <location>
        <begin position="65"/>
        <end position="82"/>
    </location>
</feature>
<organism evidence="2 3">
    <name type="scientific">Eiseniibacteriota bacterium</name>
    <dbReference type="NCBI Taxonomy" id="2212470"/>
    <lineage>
        <taxon>Bacteria</taxon>
        <taxon>Candidatus Eiseniibacteriota</taxon>
    </lineage>
</organism>
<feature type="transmembrane region" description="Helical" evidence="1">
    <location>
        <begin position="34"/>
        <end position="53"/>
    </location>
</feature>